<dbReference type="InterPro" id="IPR021819">
    <property type="entry name" value="Far11/STRP_C"/>
</dbReference>
<protein>
    <recommendedName>
        <fullName evidence="2">Far11/STRP C-terminal domain-containing protein</fullName>
    </recommendedName>
</protein>
<dbReference type="GO" id="GO:0007010">
    <property type="term" value="P:cytoskeleton organization"/>
    <property type="evidence" value="ECO:0007669"/>
    <property type="project" value="TreeGrafter"/>
</dbReference>
<evidence type="ECO:0000313" key="4">
    <source>
        <dbReference type="Proteomes" id="UP000276215"/>
    </source>
</evidence>
<feature type="domain" description="Far11/STRP C-terminal" evidence="2">
    <location>
        <begin position="1"/>
        <end position="167"/>
    </location>
</feature>
<evidence type="ECO:0000256" key="1">
    <source>
        <dbReference type="SAM" id="MobiDB-lite"/>
    </source>
</evidence>
<dbReference type="STRING" id="1336337.A0A3N4JT83"/>
<proteinExistence type="predicted"/>
<dbReference type="Proteomes" id="UP000276215">
    <property type="component" value="Unassembled WGS sequence"/>
</dbReference>
<accession>A0A3N4JT83</accession>
<dbReference type="PANTHER" id="PTHR13239:SF4">
    <property type="entry name" value="AT25231P"/>
    <property type="match status" value="1"/>
</dbReference>
<dbReference type="EMBL" id="ML120380">
    <property type="protein sequence ID" value="RPB00458.1"/>
    <property type="molecule type" value="Genomic_DNA"/>
</dbReference>
<gene>
    <name evidence="3" type="ORF">L873DRAFT_1789025</name>
</gene>
<dbReference type="GO" id="GO:0005829">
    <property type="term" value="C:cytosol"/>
    <property type="evidence" value="ECO:0007669"/>
    <property type="project" value="TreeGrafter"/>
</dbReference>
<sequence length="180" mass="20034">MIVLLKVILVNLNAPPEQPPLSSPPPSSQQVLFADEEESKSNSQSGSETIHPAIGRVDNVTSSNRSSWNIFRRAVPGGREKEREKERGERKADEKRSLDKADAQRIREITSEAVSAILVGMLKWLWVSHVQKLECLTQPLLDSNYIPLALRSLSRQDIVQTVTTKTEPSVVSAPPACWQN</sequence>
<name>A0A3N4JT83_9PEZI</name>
<keyword evidence="4" id="KW-1185">Reference proteome</keyword>
<dbReference type="OrthoDB" id="18234at2759"/>
<feature type="compositionally biased region" description="Polar residues" evidence="1">
    <location>
        <begin position="59"/>
        <end position="69"/>
    </location>
</feature>
<organism evidence="3 4">
    <name type="scientific">Choiromyces venosus 120613-1</name>
    <dbReference type="NCBI Taxonomy" id="1336337"/>
    <lineage>
        <taxon>Eukaryota</taxon>
        <taxon>Fungi</taxon>
        <taxon>Dikarya</taxon>
        <taxon>Ascomycota</taxon>
        <taxon>Pezizomycotina</taxon>
        <taxon>Pezizomycetes</taxon>
        <taxon>Pezizales</taxon>
        <taxon>Tuberaceae</taxon>
        <taxon>Choiromyces</taxon>
    </lineage>
</organism>
<feature type="compositionally biased region" description="Pro residues" evidence="1">
    <location>
        <begin position="16"/>
        <end position="27"/>
    </location>
</feature>
<feature type="compositionally biased region" description="Basic and acidic residues" evidence="1">
    <location>
        <begin position="78"/>
        <end position="98"/>
    </location>
</feature>
<evidence type="ECO:0000313" key="3">
    <source>
        <dbReference type="EMBL" id="RPB00458.1"/>
    </source>
</evidence>
<dbReference type="InterPro" id="IPR040185">
    <property type="entry name" value="Far11/STRP"/>
</dbReference>
<dbReference type="Pfam" id="PF11882">
    <property type="entry name" value="DUF3402"/>
    <property type="match status" value="1"/>
</dbReference>
<feature type="region of interest" description="Disordered" evidence="1">
    <location>
        <begin position="14"/>
        <end position="98"/>
    </location>
</feature>
<reference evidence="3 4" key="1">
    <citation type="journal article" date="2018" name="Nat. Ecol. Evol.">
        <title>Pezizomycetes genomes reveal the molecular basis of ectomycorrhizal truffle lifestyle.</title>
        <authorList>
            <person name="Murat C."/>
            <person name="Payen T."/>
            <person name="Noel B."/>
            <person name="Kuo A."/>
            <person name="Morin E."/>
            <person name="Chen J."/>
            <person name="Kohler A."/>
            <person name="Krizsan K."/>
            <person name="Balestrini R."/>
            <person name="Da Silva C."/>
            <person name="Montanini B."/>
            <person name="Hainaut M."/>
            <person name="Levati E."/>
            <person name="Barry K.W."/>
            <person name="Belfiori B."/>
            <person name="Cichocki N."/>
            <person name="Clum A."/>
            <person name="Dockter R.B."/>
            <person name="Fauchery L."/>
            <person name="Guy J."/>
            <person name="Iotti M."/>
            <person name="Le Tacon F."/>
            <person name="Lindquist E.A."/>
            <person name="Lipzen A."/>
            <person name="Malagnac F."/>
            <person name="Mello A."/>
            <person name="Molinier V."/>
            <person name="Miyauchi S."/>
            <person name="Poulain J."/>
            <person name="Riccioni C."/>
            <person name="Rubini A."/>
            <person name="Sitrit Y."/>
            <person name="Splivallo R."/>
            <person name="Traeger S."/>
            <person name="Wang M."/>
            <person name="Zifcakova L."/>
            <person name="Wipf D."/>
            <person name="Zambonelli A."/>
            <person name="Paolocci F."/>
            <person name="Nowrousian M."/>
            <person name="Ottonello S."/>
            <person name="Baldrian P."/>
            <person name="Spatafora J.W."/>
            <person name="Henrissat B."/>
            <person name="Nagy L.G."/>
            <person name="Aury J.M."/>
            <person name="Wincker P."/>
            <person name="Grigoriev I.V."/>
            <person name="Bonfante P."/>
            <person name="Martin F.M."/>
        </authorList>
    </citation>
    <scope>NUCLEOTIDE SEQUENCE [LARGE SCALE GENOMIC DNA]</scope>
    <source>
        <strain evidence="3 4">120613-1</strain>
    </source>
</reference>
<dbReference type="AlphaFoldDB" id="A0A3N4JT83"/>
<evidence type="ECO:0000259" key="2">
    <source>
        <dbReference type="Pfam" id="PF11882"/>
    </source>
</evidence>
<dbReference type="PANTHER" id="PTHR13239">
    <property type="entry name" value="PROTEIN REQUIRED FOR HYPHAL ANASTOMOSIS HAM-2"/>
    <property type="match status" value="1"/>
</dbReference>